<proteinExistence type="predicted"/>
<gene>
    <name evidence="1" type="ORF">VaNZ11_010537</name>
</gene>
<dbReference type="Proteomes" id="UP001165090">
    <property type="component" value="Unassembled WGS sequence"/>
</dbReference>
<name>A0ABQ5SAW8_9CHLO</name>
<evidence type="ECO:0000313" key="1">
    <source>
        <dbReference type="EMBL" id="GLI66613.1"/>
    </source>
</evidence>
<dbReference type="EMBL" id="BSDZ01000035">
    <property type="protein sequence ID" value="GLI66613.1"/>
    <property type="molecule type" value="Genomic_DNA"/>
</dbReference>
<organism evidence="1 2">
    <name type="scientific">Volvox africanus</name>
    <dbReference type="NCBI Taxonomy" id="51714"/>
    <lineage>
        <taxon>Eukaryota</taxon>
        <taxon>Viridiplantae</taxon>
        <taxon>Chlorophyta</taxon>
        <taxon>core chlorophytes</taxon>
        <taxon>Chlorophyceae</taxon>
        <taxon>CS clade</taxon>
        <taxon>Chlamydomonadales</taxon>
        <taxon>Volvocaceae</taxon>
        <taxon>Volvox</taxon>
    </lineage>
</organism>
<feature type="non-terminal residue" evidence="1">
    <location>
        <position position="1"/>
    </location>
</feature>
<accession>A0ABQ5SAW8</accession>
<sequence>HAWSYEAAVSIGTHTTQNWLVTSSIRHKIVASGFCRVLILQVLLPTFPTKVDFMLSWPEEGGCSTGIFNTTRSGSAIPTAPVRLPTGAMVGNSNAAGAPQSPALTGLTLDSVEAFVQSSSSNFFSRQPSYLGHRAGPIRLTSGTLAFGQPNPGLTGSNTKDMPADLRIPSLTLPTNGGCLPSNSSSISPTQTRTRESETSMWAAYALASVPQVIEKACGTLPARSMAARMSIRNLIKAYTDGSLTNFISNGDSSSLPISDGHQGSSDGKAPTVVTGVKASEQLLQSPYYNSHQEERVKTSTKRGSLDGVAANVLEWQPLASLDEPPRVQGVTNWAKLHWNGNETCMALEPSSKKMRIDMAGYPGQLPATSGTGSCRMDSPGV</sequence>
<reference evidence="1 2" key="1">
    <citation type="journal article" date="2023" name="IScience">
        <title>Expanded male sex-determining region conserved during the evolution of homothallism in the green alga Volvox.</title>
        <authorList>
            <person name="Yamamoto K."/>
            <person name="Matsuzaki R."/>
            <person name="Mahakham W."/>
            <person name="Heman W."/>
            <person name="Sekimoto H."/>
            <person name="Kawachi M."/>
            <person name="Minakuchi Y."/>
            <person name="Toyoda A."/>
            <person name="Nozaki H."/>
        </authorList>
    </citation>
    <scope>NUCLEOTIDE SEQUENCE [LARGE SCALE GENOMIC DNA]</scope>
    <source>
        <strain evidence="1 2">NIES-4468</strain>
    </source>
</reference>
<keyword evidence="2" id="KW-1185">Reference proteome</keyword>
<comment type="caution">
    <text evidence="1">The sequence shown here is derived from an EMBL/GenBank/DDBJ whole genome shotgun (WGS) entry which is preliminary data.</text>
</comment>
<protein>
    <submittedName>
        <fullName evidence="1">Uncharacterized protein</fullName>
    </submittedName>
</protein>
<feature type="non-terminal residue" evidence="1">
    <location>
        <position position="382"/>
    </location>
</feature>
<evidence type="ECO:0000313" key="2">
    <source>
        <dbReference type="Proteomes" id="UP001165090"/>
    </source>
</evidence>